<reference evidence="1" key="2">
    <citation type="journal article" date="2021" name="PeerJ">
        <title>Extensive microbial diversity within the chicken gut microbiome revealed by metagenomics and culture.</title>
        <authorList>
            <person name="Gilroy R."/>
            <person name="Ravi A."/>
            <person name="Getino M."/>
            <person name="Pursley I."/>
            <person name="Horton D.L."/>
            <person name="Alikhan N.F."/>
            <person name="Baker D."/>
            <person name="Gharbi K."/>
            <person name="Hall N."/>
            <person name="Watson M."/>
            <person name="Adriaenssens E.M."/>
            <person name="Foster-Nyarko E."/>
            <person name="Jarju S."/>
            <person name="Secka A."/>
            <person name="Antonio M."/>
            <person name="Oren A."/>
            <person name="Chaudhuri R.R."/>
            <person name="La Ragione R."/>
            <person name="Hildebrand F."/>
            <person name="Pallen M.J."/>
        </authorList>
    </citation>
    <scope>NUCLEOTIDE SEQUENCE</scope>
    <source>
        <strain evidence="1">ChiHcec3-6078</strain>
    </source>
</reference>
<dbReference type="Proteomes" id="UP000824090">
    <property type="component" value="Unassembled WGS sequence"/>
</dbReference>
<name>A0A9D1L5U8_9FIRM</name>
<dbReference type="AlphaFoldDB" id="A0A9D1L5U8"/>
<protein>
    <submittedName>
        <fullName evidence="1">Uncharacterized protein</fullName>
    </submittedName>
</protein>
<proteinExistence type="predicted"/>
<organism evidence="1 2">
    <name type="scientific">Candidatus Allocopromorpha excrementigallinarum</name>
    <dbReference type="NCBI Taxonomy" id="2840742"/>
    <lineage>
        <taxon>Bacteria</taxon>
        <taxon>Bacillati</taxon>
        <taxon>Bacillota</taxon>
        <taxon>Clostridia</taxon>
        <taxon>Eubacteriales</taxon>
        <taxon>Eubacteriaceae</taxon>
        <taxon>Eubacteriaceae incertae sedis</taxon>
        <taxon>Candidatus Allocopromorpha</taxon>
    </lineage>
</organism>
<reference evidence="1" key="1">
    <citation type="submission" date="2020-10" db="EMBL/GenBank/DDBJ databases">
        <authorList>
            <person name="Gilroy R."/>
        </authorList>
    </citation>
    <scope>NUCLEOTIDE SEQUENCE</scope>
    <source>
        <strain evidence="1">ChiHcec3-6078</strain>
    </source>
</reference>
<comment type="caution">
    <text evidence="1">The sequence shown here is derived from an EMBL/GenBank/DDBJ whole genome shotgun (WGS) entry which is preliminary data.</text>
</comment>
<sequence length="50" mass="6039">MRIRDRKTAREDRKLEHVEHVEEIPDYEALGMDEIDLDKIKAEIGMEEER</sequence>
<evidence type="ECO:0000313" key="2">
    <source>
        <dbReference type="Proteomes" id="UP000824090"/>
    </source>
</evidence>
<gene>
    <name evidence="1" type="ORF">IAC50_02120</name>
</gene>
<dbReference type="EMBL" id="DVMP01000045">
    <property type="protein sequence ID" value="HIU25280.1"/>
    <property type="molecule type" value="Genomic_DNA"/>
</dbReference>
<evidence type="ECO:0000313" key="1">
    <source>
        <dbReference type="EMBL" id="HIU25280.1"/>
    </source>
</evidence>
<accession>A0A9D1L5U8</accession>